<keyword evidence="4 9" id="KW-0812">Transmembrane</keyword>
<feature type="transmembrane region" description="Helical" evidence="9">
    <location>
        <begin position="98"/>
        <end position="120"/>
    </location>
</feature>
<gene>
    <name evidence="12" type="ORF">FHE74_01365</name>
</gene>
<proteinExistence type="inferred from homology"/>
<sequence length="630" mass="66278">MSDSTTGITPRPNAQQTWWPIAVLGFIALAFILVPLCALTGRVQWSRFMALFLQHDTLNVLLLTLSAAVQAALLATVLGVPLALWLHTIQRGRVLARLFVLLPLAMPPVVAGLALAAAFGNNGALSPILDAVGLNLSFTFQAVVIAHTFVALPFVVVTVDTALRQLDRGVTSSAASLGMSPARVITHIVLPEIFPAIVTGAALALARSLGEFGTTMTFAGSLPGVTRTMSVAIYLEREIDQGAAYILAAILVLVAAFVLMLGSLPGLLRRQVAAQVFPTNRPDAQLLRQLTQPPHVCDLSFGGIILSSGRLCAVVGPNGSGKSTLLATAAGLVRGVEVHEDNRAVTLKAAHQRNSALVTQHPSLPRSSTVLRAITMVCRDKERARHLIQAAGLQELTNIKISALSGGQAAQVALVRALSARKAVLLLDEPLAALDVKATSDWRAVITEVARDRAVALVTHDPLDVATLASDVAVVSHGRVVSQQTTTCAIEQPSTEFFARLMGSSRLIGRVEAVDQTAADILVEALQIRGVHCPDAWTPGDEVALTVPASSIRVRPATGPEADGRVVATEAISAHRGYVHVAVGKQRLIAETSLSDLAEHCGPGSSVSLDINPSSVSIFSSRNSAERVTP</sequence>
<keyword evidence="2 9" id="KW-0813">Transport</keyword>
<feature type="transmembrane region" description="Helical" evidence="9">
    <location>
        <begin position="242"/>
        <end position="268"/>
    </location>
</feature>
<keyword evidence="3" id="KW-1003">Cell membrane</keyword>
<evidence type="ECO:0000256" key="8">
    <source>
        <dbReference type="ARBA" id="ARBA00023136"/>
    </source>
</evidence>
<feature type="transmembrane region" description="Helical" evidence="9">
    <location>
        <begin position="184"/>
        <end position="206"/>
    </location>
</feature>
<dbReference type="PROSITE" id="PS50928">
    <property type="entry name" value="ABC_TM1"/>
    <property type="match status" value="1"/>
</dbReference>
<name>A0A5C4U640_9CORY</name>
<dbReference type="PANTHER" id="PTHR30183:SF3">
    <property type="entry name" value="MOLYBDENUM TRANSPORT SYSTEM PERMEASE PROTEIN MODB"/>
    <property type="match status" value="1"/>
</dbReference>
<protein>
    <submittedName>
        <fullName evidence="12">ATP-binding cassette domain-containing protein</fullName>
    </submittedName>
</protein>
<keyword evidence="13" id="KW-1185">Reference proteome</keyword>
<dbReference type="AlphaFoldDB" id="A0A5C4U640"/>
<organism evidence="12 13">
    <name type="scientific">Corynebacterium tapiri</name>
    <dbReference type="NCBI Taxonomy" id="1448266"/>
    <lineage>
        <taxon>Bacteria</taxon>
        <taxon>Bacillati</taxon>
        <taxon>Actinomycetota</taxon>
        <taxon>Actinomycetes</taxon>
        <taxon>Mycobacteriales</taxon>
        <taxon>Corynebacteriaceae</taxon>
        <taxon>Corynebacterium</taxon>
    </lineage>
</organism>
<evidence type="ECO:0000256" key="1">
    <source>
        <dbReference type="ARBA" id="ARBA00004651"/>
    </source>
</evidence>
<accession>A0A5C4U640</accession>
<dbReference type="GO" id="GO:0005524">
    <property type="term" value="F:ATP binding"/>
    <property type="evidence" value="ECO:0007669"/>
    <property type="project" value="UniProtKB-KW"/>
</dbReference>
<dbReference type="EMBL" id="VDHJ01000002">
    <property type="protein sequence ID" value="TNL99718.1"/>
    <property type="molecule type" value="Genomic_DNA"/>
</dbReference>
<evidence type="ECO:0000259" key="10">
    <source>
        <dbReference type="PROSITE" id="PS50893"/>
    </source>
</evidence>
<comment type="subcellular location">
    <subcellularLocation>
        <location evidence="1 9">Cell membrane</location>
        <topology evidence="1 9">Multi-pass membrane protein</topology>
    </subcellularLocation>
</comment>
<evidence type="ECO:0000256" key="5">
    <source>
        <dbReference type="ARBA" id="ARBA00022741"/>
    </source>
</evidence>
<feature type="transmembrane region" description="Helical" evidence="9">
    <location>
        <begin position="21"/>
        <end position="41"/>
    </location>
</feature>
<dbReference type="Pfam" id="PF00005">
    <property type="entry name" value="ABC_tran"/>
    <property type="match status" value="1"/>
</dbReference>
<reference evidence="12 13" key="1">
    <citation type="submission" date="2019-06" db="EMBL/GenBank/DDBJ databases">
        <authorList>
            <person name="Li J."/>
        </authorList>
    </citation>
    <scope>NUCLEOTIDE SEQUENCE [LARGE SCALE GENOMIC DNA]</scope>
    <source>
        <strain evidence="12 13">LMG 28165</strain>
    </source>
</reference>
<dbReference type="InterPro" id="IPR003439">
    <property type="entry name" value="ABC_transporter-like_ATP-bd"/>
</dbReference>
<keyword evidence="6 12" id="KW-0067">ATP-binding</keyword>
<feature type="domain" description="ABC transmembrane type-1" evidence="11">
    <location>
        <begin position="61"/>
        <end position="262"/>
    </location>
</feature>
<feature type="transmembrane region" description="Helical" evidence="9">
    <location>
        <begin position="140"/>
        <end position="163"/>
    </location>
</feature>
<dbReference type="InterPro" id="IPR027417">
    <property type="entry name" value="P-loop_NTPase"/>
</dbReference>
<dbReference type="GO" id="GO:0005886">
    <property type="term" value="C:plasma membrane"/>
    <property type="evidence" value="ECO:0007669"/>
    <property type="project" value="UniProtKB-SubCell"/>
</dbReference>
<dbReference type="PANTHER" id="PTHR30183">
    <property type="entry name" value="MOLYBDENUM TRANSPORT SYSTEM PERMEASE PROTEIN MODB"/>
    <property type="match status" value="1"/>
</dbReference>
<dbReference type="GO" id="GO:0055085">
    <property type="term" value="P:transmembrane transport"/>
    <property type="evidence" value="ECO:0007669"/>
    <property type="project" value="InterPro"/>
</dbReference>
<feature type="transmembrane region" description="Helical" evidence="9">
    <location>
        <begin position="212"/>
        <end position="235"/>
    </location>
</feature>
<evidence type="ECO:0000256" key="3">
    <source>
        <dbReference type="ARBA" id="ARBA00022475"/>
    </source>
</evidence>
<evidence type="ECO:0000256" key="7">
    <source>
        <dbReference type="ARBA" id="ARBA00022989"/>
    </source>
</evidence>
<dbReference type="OrthoDB" id="9774448at2"/>
<dbReference type="SMART" id="SM00382">
    <property type="entry name" value="AAA"/>
    <property type="match status" value="1"/>
</dbReference>
<dbReference type="InterPro" id="IPR003593">
    <property type="entry name" value="AAA+_ATPase"/>
</dbReference>
<dbReference type="GO" id="GO:0016887">
    <property type="term" value="F:ATP hydrolysis activity"/>
    <property type="evidence" value="ECO:0007669"/>
    <property type="project" value="InterPro"/>
</dbReference>
<evidence type="ECO:0000313" key="13">
    <source>
        <dbReference type="Proteomes" id="UP000312032"/>
    </source>
</evidence>
<evidence type="ECO:0000256" key="9">
    <source>
        <dbReference type="RuleBase" id="RU363032"/>
    </source>
</evidence>
<dbReference type="Pfam" id="PF00528">
    <property type="entry name" value="BPD_transp_1"/>
    <property type="match status" value="1"/>
</dbReference>
<evidence type="ECO:0000256" key="2">
    <source>
        <dbReference type="ARBA" id="ARBA00022448"/>
    </source>
</evidence>
<evidence type="ECO:0000256" key="6">
    <source>
        <dbReference type="ARBA" id="ARBA00022840"/>
    </source>
</evidence>
<dbReference type="Gene3D" id="1.10.3720.10">
    <property type="entry name" value="MetI-like"/>
    <property type="match status" value="1"/>
</dbReference>
<dbReference type="InterPro" id="IPR035906">
    <property type="entry name" value="MetI-like_sf"/>
</dbReference>
<feature type="domain" description="ABC transporter" evidence="10">
    <location>
        <begin position="284"/>
        <end position="502"/>
    </location>
</feature>
<keyword evidence="7 9" id="KW-1133">Transmembrane helix</keyword>
<comment type="similarity">
    <text evidence="9">Belongs to the binding-protein-dependent transport system permease family.</text>
</comment>
<dbReference type="SUPFAM" id="SSF52540">
    <property type="entry name" value="P-loop containing nucleoside triphosphate hydrolases"/>
    <property type="match status" value="1"/>
</dbReference>
<evidence type="ECO:0000313" key="12">
    <source>
        <dbReference type="EMBL" id="TNL99718.1"/>
    </source>
</evidence>
<dbReference type="Gene3D" id="3.40.50.300">
    <property type="entry name" value="P-loop containing nucleotide triphosphate hydrolases"/>
    <property type="match status" value="1"/>
</dbReference>
<keyword evidence="8 9" id="KW-0472">Membrane</keyword>
<dbReference type="PROSITE" id="PS50893">
    <property type="entry name" value="ABC_TRANSPORTER_2"/>
    <property type="match status" value="1"/>
</dbReference>
<feature type="transmembrane region" description="Helical" evidence="9">
    <location>
        <begin position="61"/>
        <end position="86"/>
    </location>
</feature>
<dbReference type="Proteomes" id="UP000312032">
    <property type="component" value="Unassembled WGS sequence"/>
</dbReference>
<evidence type="ECO:0000256" key="4">
    <source>
        <dbReference type="ARBA" id="ARBA00022692"/>
    </source>
</evidence>
<evidence type="ECO:0000259" key="11">
    <source>
        <dbReference type="PROSITE" id="PS50928"/>
    </source>
</evidence>
<keyword evidence="5" id="KW-0547">Nucleotide-binding</keyword>
<dbReference type="InterPro" id="IPR000515">
    <property type="entry name" value="MetI-like"/>
</dbReference>
<dbReference type="CDD" id="cd06261">
    <property type="entry name" value="TM_PBP2"/>
    <property type="match status" value="1"/>
</dbReference>
<dbReference type="SUPFAM" id="SSF161098">
    <property type="entry name" value="MetI-like"/>
    <property type="match status" value="1"/>
</dbReference>
<dbReference type="RefSeq" id="WP_139464634.1">
    <property type="nucleotide sequence ID" value="NZ_VDHJ01000002.1"/>
</dbReference>
<comment type="caution">
    <text evidence="12">The sequence shown here is derived from an EMBL/GenBank/DDBJ whole genome shotgun (WGS) entry which is preliminary data.</text>
</comment>